<sequence length="81" mass="8586">MATGTRTMLLQTPTMVRTLVTVTATTSPTTMVLALPLITVANSMDMAMVASSMVTLMPPQGTTAFNRPYMDLSFSSAPLSI</sequence>
<dbReference type="AlphaFoldDB" id="A0A444ZF33"/>
<keyword evidence="2" id="KW-1185">Reference proteome</keyword>
<organism evidence="1 2">
    <name type="scientific">Arachis hypogaea</name>
    <name type="common">Peanut</name>
    <dbReference type="NCBI Taxonomy" id="3818"/>
    <lineage>
        <taxon>Eukaryota</taxon>
        <taxon>Viridiplantae</taxon>
        <taxon>Streptophyta</taxon>
        <taxon>Embryophyta</taxon>
        <taxon>Tracheophyta</taxon>
        <taxon>Spermatophyta</taxon>
        <taxon>Magnoliopsida</taxon>
        <taxon>eudicotyledons</taxon>
        <taxon>Gunneridae</taxon>
        <taxon>Pentapetalae</taxon>
        <taxon>rosids</taxon>
        <taxon>fabids</taxon>
        <taxon>Fabales</taxon>
        <taxon>Fabaceae</taxon>
        <taxon>Papilionoideae</taxon>
        <taxon>50 kb inversion clade</taxon>
        <taxon>dalbergioids sensu lato</taxon>
        <taxon>Dalbergieae</taxon>
        <taxon>Pterocarpus clade</taxon>
        <taxon>Arachis</taxon>
    </lineage>
</organism>
<reference evidence="1 2" key="1">
    <citation type="submission" date="2019-01" db="EMBL/GenBank/DDBJ databases">
        <title>Sequencing of cultivated peanut Arachis hypogaea provides insights into genome evolution and oil improvement.</title>
        <authorList>
            <person name="Chen X."/>
        </authorList>
    </citation>
    <scope>NUCLEOTIDE SEQUENCE [LARGE SCALE GENOMIC DNA]</scope>
    <source>
        <strain evidence="2">cv. Fuhuasheng</strain>
        <tissue evidence="1">Leaves</tissue>
    </source>
</reference>
<dbReference type="EMBL" id="SDMP01000014">
    <property type="protein sequence ID" value="RYR12773.1"/>
    <property type="molecule type" value="Genomic_DNA"/>
</dbReference>
<dbReference type="Proteomes" id="UP000289738">
    <property type="component" value="Chromosome B04"/>
</dbReference>
<evidence type="ECO:0000313" key="2">
    <source>
        <dbReference type="Proteomes" id="UP000289738"/>
    </source>
</evidence>
<gene>
    <name evidence="1" type="ORF">Ahy_B04g070137</name>
</gene>
<proteinExistence type="predicted"/>
<accession>A0A444ZF33</accession>
<evidence type="ECO:0000313" key="1">
    <source>
        <dbReference type="EMBL" id="RYR12773.1"/>
    </source>
</evidence>
<name>A0A444ZF33_ARAHY</name>
<protein>
    <submittedName>
        <fullName evidence="1">Uncharacterized protein</fullName>
    </submittedName>
</protein>
<comment type="caution">
    <text evidence="1">The sequence shown here is derived from an EMBL/GenBank/DDBJ whole genome shotgun (WGS) entry which is preliminary data.</text>
</comment>